<dbReference type="SFLD" id="SFLDG01123">
    <property type="entry name" value="methyltransferase_(Class_B)"/>
    <property type="match status" value="1"/>
</dbReference>
<dbReference type="GO" id="GO:0003824">
    <property type="term" value="F:catalytic activity"/>
    <property type="evidence" value="ECO:0007669"/>
    <property type="project" value="InterPro"/>
</dbReference>
<dbReference type="GO" id="GO:0051539">
    <property type="term" value="F:4 iron, 4 sulfur cluster binding"/>
    <property type="evidence" value="ECO:0007669"/>
    <property type="project" value="UniProtKB-KW"/>
</dbReference>
<name>A0A2M7GA19_9BACT</name>
<accession>A0A2M7GA19</accession>
<dbReference type="InterPro" id="IPR051198">
    <property type="entry name" value="BchE-like"/>
</dbReference>
<dbReference type="EMBL" id="PFFQ01000006">
    <property type="protein sequence ID" value="PIW18986.1"/>
    <property type="molecule type" value="Genomic_DNA"/>
</dbReference>
<dbReference type="SMART" id="SM00729">
    <property type="entry name" value="Elp3"/>
    <property type="match status" value="1"/>
</dbReference>
<feature type="domain" description="B12-binding" evidence="6">
    <location>
        <begin position="1"/>
        <end position="127"/>
    </location>
</feature>
<comment type="cofactor">
    <cofactor evidence="1">
        <name>[4Fe-4S] cluster</name>
        <dbReference type="ChEBI" id="CHEBI:49883"/>
    </cofactor>
</comment>
<dbReference type="SFLD" id="SFLDG01082">
    <property type="entry name" value="B12-binding_domain_containing"/>
    <property type="match status" value="1"/>
</dbReference>
<dbReference type="SFLD" id="SFLDS00029">
    <property type="entry name" value="Radical_SAM"/>
    <property type="match status" value="1"/>
</dbReference>
<keyword evidence="4" id="KW-0408">Iron</keyword>
<dbReference type="SUPFAM" id="SSF102114">
    <property type="entry name" value="Radical SAM enzymes"/>
    <property type="match status" value="1"/>
</dbReference>
<evidence type="ECO:0000256" key="4">
    <source>
        <dbReference type="ARBA" id="ARBA00023004"/>
    </source>
</evidence>
<evidence type="ECO:0000256" key="1">
    <source>
        <dbReference type="ARBA" id="ARBA00001966"/>
    </source>
</evidence>
<dbReference type="InterPro" id="IPR006158">
    <property type="entry name" value="Cobalamin-bd"/>
</dbReference>
<dbReference type="InterPro" id="IPR023404">
    <property type="entry name" value="rSAM_horseshoe"/>
</dbReference>
<dbReference type="Gene3D" id="3.80.30.20">
    <property type="entry name" value="tm_1862 like domain"/>
    <property type="match status" value="1"/>
</dbReference>
<evidence type="ECO:0000259" key="7">
    <source>
        <dbReference type="PROSITE" id="PS51918"/>
    </source>
</evidence>
<proteinExistence type="predicted"/>
<dbReference type="InterPro" id="IPR006638">
    <property type="entry name" value="Elp3/MiaA/NifB-like_rSAM"/>
</dbReference>
<keyword evidence="5" id="KW-0411">Iron-sulfur</keyword>
<dbReference type="GO" id="GO:0031419">
    <property type="term" value="F:cobalamin binding"/>
    <property type="evidence" value="ECO:0007669"/>
    <property type="project" value="InterPro"/>
</dbReference>
<dbReference type="Pfam" id="PF04055">
    <property type="entry name" value="Radical_SAM"/>
    <property type="match status" value="1"/>
</dbReference>
<organism evidence="8 9">
    <name type="scientific">bacterium (Candidatus Blackallbacteria) CG17_big_fil_post_rev_8_21_14_2_50_48_46</name>
    <dbReference type="NCBI Taxonomy" id="2014261"/>
    <lineage>
        <taxon>Bacteria</taxon>
        <taxon>Candidatus Blackallbacteria</taxon>
    </lineage>
</organism>
<evidence type="ECO:0000256" key="5">
    <source>
        <dbReference type="ARBA" id="ARBA00023014"/>
    </source>
</evidence>
<dbReference type="InterPro" id="IPR058240">
    <property type="entry name" value="rSAM_sf"/>
</dbReference>
<evidence type="ECO:0000256" key="3">
    <source>
        <dbReference type="ARBA" id="ARBA00022723"/>
    </source>
</evidence>
<evidence type="ECO:0000256" key="2">
    <source>
        <dbReference type="ARBA" id="ARBA00022691"/>
    </source>
</evidence>
<gene>
    <name evidence="8" type="ORF">COW36_02435</name>
</gene>
<dbReference type="InterPro" id="IPR007197">
    <property type="entry name" value="rSAM"/>
</dbReference>
<evidence type="ECO:0000313" key="9">
    <source>
        <dbReference type="Proteomes" id="UP000231019"/>
    </source>
</evidence>
<dbReference type="PROSITE" id="PS51918">
    <property type="entry name" value="RADICAL_SAM"/>
    <property type="match status" value="1"/>
</dbReference>
<dbReference type="GO" id="GO:0046872">
    <property type="term" value="F:metal ion binding"/>
    <property type="evidence" value="ECO:0007669"/>
    <property type="project" value="UniProtKB-KW"/>
</dbReference>
<keyword evidence="2" id="KW-0949">S-adenosyl-L-methionine</keyword>
<sequence length="636" mass="74260">MRIGFYAPCNEFNRQAGPLMGIAYIASYLQEKLGVEDIFLEVDPERVLEKKPDVIAISAFSEKYNQVIQAAHQFRKAQPETPLVLGGPHISALPHSLHPLINVGVIGEGEKPMYSLIKTLLEGKSWETDQLQNIQNLVYWGAEKKLERTVFEDRIKDLDELPLPRRDIMRAWWPALEKEVVFDRGVYSSRGCSFRCHFCMYSERANLIRYVSVDKVIEDILEIVRHYPEQKHIIFYDDLFVTKKSRLKELADGIRAEKLHQRVSFGCMAKTSFFDREFALILKDMNIRVISWGFESGADRVLHYLKDRHSTVRKHQQAVDICSRVGIYSGGYFIVGSSLETEEELAKTYWFIRNNQPRMPLISVFPLIPLPGTTLWQETQSRGLIDGSFSNWDHLEFLHLDREHYLHLNENYSLDTLKNAYDHKFAPLMEWTTRIFSQVLEYEKLLETYFKQVFPNIQRLFSEGSQVLEIGRGDRWLSFELEQHYQTATLHWKEYPTLSPETPSEALVLTHVLEKFGFDSPQWQAISEFKGPIYLLVENSGNFLNLLHLLQGQFPNALEELDLYQQNYRYTLSSLTKALSQHGFQIRQTQKYRLPEQIPNRKELQSLLQNMSQVLPLQAFLQDMDVFCYGLLIQRP</sequence>
<reference evidence="8 9" key="1">
    <citation type="submission" date="2017-09" db="EMBL/GenBank/DDBJ databases">
        <title>Depth-based differentiation of microbial function through sediment-hosted aquifers and enrichment of novel symbionts in the deep terrestrial subsurface.</title>
        <authorList>
            <person name="Probst A.J."/>
            <person name="Ladd B."/>
            <person name="Jarett J.K."/>
            <person name="Geller-Mcgrath D.E."/>
            <person name="Sieber C.M."/>
            <person name="Emerson J.B."/>
            <person name="Anantharaman K."/>
            <person name="Thomas B.C."/>
            <person name="Malmstrom R."/>
            <person name="Stieglmeier M."/>
            <person name="Klingl A."/>
            <person name="Woyke T."/>
            <person name="Ryan C.M."/>
            <person name="Banfield J.F."/>
        </authorList>
    </citation>
    <scope>NUCLEOTIDE SEQUENCE [LARGE SCALE GENOMIC DNA]</scope>
    <source>
        <strain evidence="8">CG17_big_fil_post_rev_8_21_14_2_50_48_46</strain>
    </source>
</reference>
<dbReference type="Pfam" id="PF02310">
    <property type="entry name" value="B12-binding"/>
    <property type="match status" value="1"/>
</dbReference>
<evidence type="ECO:0000259" key="6">
    <source>
        <dbReference type="PROSITE" id="PS51332"/>
    </source>
</evidence>
<dbReference type="Gene3D" id="3.40.50.280">
    <property type="entry name" value="Cobalamin-binding domain"/>
    <property type="match status" value="1"/>
</dbReference>
<protein>
    <submittedName>
        <fullName evidence="8">Uncharacterized protein</fullName>
    </submittedName>
</protein>
<dbReference type="PROSITE" id="PS51332">
    <property type="entry name" value="B12_BINDING"/>
    <property type="match status" value="1"/>
</dbReference>
<comment type="caution">
    <text evidence="8">The sequence shown here is derived from an EMBL/GenBank/DDBJ whole genome shotgun (WGS) entry which is preliminary data.</text>
</comment>
<dbReference type="Proteomes" id="UP000231019">
    <property type="component" value="Unassembled WGS sequence"/>
</dbReference>
<dbReference type="CDD" id="cd02068">
    <property type="entry name" value="radical_SAM_B12_BD"/>
    <property type="match status" value="1"/>
</dbReference>
<keyword evidence="3" id="KW-0479">Metal-binding</keyword>
<feature type="domain" description="Radical SAM core" evidence="7">
    <location>
        <begin position="178"/>
        <end position="406"/>
    </location>
</feature>
<evidence type="ECO:0000313" key="8">
    <source>
        <dbReference type="EMBL" id="PIW18986.1"/>
    </source>
</evidence>
<dbReference type="InterPro" id="IPR034466">
    <property type="entry name" value="Methyltransferase_Class_B"/>
</dbReference>
<dbReference type="CDD" id="cd01335">
    <property type="entry name" value="Radical_SAM"/>
    <property type="match status" value="1"/>
</dbReference>
<dbReference type="PANTHER" id="PTHR43409">
    <property type="entry name" value="ANAEROBIC MAGNESIUM-PROTOPORPHYRIN IX MONOMETHYL ESTER CYCLASE-RELATED"/>
    <property type="match status" value="1"/>
</dbReference>
<dbReference type="AlphaFoldDB" id="A0A2M7GA19"/>